<gene>
    <name evidence="1" type="ORF">D9756_008095</name>
</gene>
<dbReference type="OrthoDB" id="5569309at2759"/>
<dbReference type="PANTHER" id="PTHR41807:SF1">
    <property type="entry name" value="GLUTATHIONE TRANSFERASE 3"/>
    <property type="match status" value="1"/>
</dbReference>
<comment type="caution">
    <text evidence="1">The sequence shown here is derived from an EMBL/GenBank/DDBJ whole genome shotgun (WGS) entry which is preliminary data.</text>
</comment>
<evidence type="ECO:0000313" key="2">
    <source>
        <dbReference type="Proteomes" id="UP000559027"/>
    </source>
</evidence>
<organism evidence="1 2">
    <name type="scientific">Leucocoprinus leucothites</name>
    <dbReference type="NCBI Taxonomy" id="201217"/>
    <lineage>
        <taxon>Eukaryota</taxon>
        <taxon>Fungi</taxon>
        <taxon>Dikarya</taxon>
        <taxon>Basidiomycota</taxon>
        <taxon>Agaricomycotina</taxon>
        <taxon>Agaricomycetes</taxon>
        <taxon>Agaricomycetidae</taxon>
        <taxon>Agaricales</taxon>
        <taxon>Agaricineae</taxon>
        <taxon>Agaricaceae</taxon>
        <taxon>Leucocoprinus</taxon>
    </lineage>
</organism>
<dbReference type="GO" id="GO:0016020">
    <property type="term" value="C:membrane"/>
    <property type="evidence" value="ECO:0007669"/>
    <property type="project" value="TreeGrafter"/>
</dbReference>
<evidence type="ECO:0000313" key="1">
    <source>
        <dbReference type="EMBL" id="KAF5353563.1"/>
    </source>
</evidence>
<sequence>MAPVQYAGALQPKKKSELQEIALALNLTDEGTKDDLQARIKKHLEDHAELEEDPAFAGLFGRRKRTGSVQPQPVATRVEPVFAEPKPPSRVGRRSGPLEPVAEVATPAKDLREVSAFLKRPVSPVESTPIKSPQRVNEEAIVPTPSSLPPLPPSSPVSPAKSIIQITTEVATKVQEIKPQDLIHHGQESLYSVRQYLSDSRHILSLTALYELLYILYTVIPWKSTQIPISPKGTLTFPLTYPPVSTFQTSAFWTVLFHWFIPTLLLPSLLANLISFNPTLTHLRDTHKDALIAFDPLTASIIRLAAHIAYPYASLDLQSGVYGLDVLGFKLRVWSASLGLAFAFAETISGAPNAFAQSLRRDSSRRFLTPSRASTPMQ</sequence>
<keyword evidence="2" id="KW-1185">Reference proteome</keyword>
<dbReference type="Proteomes" id="UP000559027">
    <property type="component" value="Unassembled WGS sequence"/>
</dbReference>
<reference evidence="1 2" key="1">
    <citation type="journal article" date="2020" name="ISME J.">
        <title>Uncovering the hidden diversity of litter-decomposition mechanisms in mushroom-forming fungi.</title>
        <authorList>
            <person name="Floudas D."/>
            <person name="Bentzer J."/>
            <person name="Ahren D."/>
            <person name="Johansson T."/>
            <person name="Persson P."/>
            <person name="Tunlid A."/>
        </authorList>
    </citation>
    <scope>NUCLEOTIDE SEQUENCE [LARGE SCALE GENOMIC DNA]</scope>
    <source>
        <strain evidence="1 2">CBS 146.42</strain>
    </source>
</reference>
<proteinExistence type="predicted"/>
<dbReference type="InterPro" id="IPR038872">
    <property type="entry name" value="Put_GTT3"/>
</dbReference>
<name>A0A8H5FYL6_9AGAR</name>
<dbReference type="AlphaFoldDB" id="A0A8H5FYL6"/>
<protein>
    <recommendedName>
        <fullName evidence="3">SAP domain-containing protein</fullName>
    </recommendedName>
</protein>
<accession>A0A8H5FYL6</accession>
<evidence type="ECO:0008006" key="3">
    <source>
        <dbReference type="Google" id="ProtNLM"/>
    </source>
</evidence>
<dbReference type="EMBL" id="JAACJO010000010">
    <property type="protein sequence ID" value="KAF5353563.1"/>
    <property type="molecule type" value="Genomic_DNA"/>
</dbReference>
<dbReference type="PANTHER" id="PTHR41807">
    <property type="entry name" value="GLUTATHIONE TRANSFERASE 3"/>
    <property type="match status" value="1"/>
</dbReference>